<feature type="region of interest" description="Disordered" evidence="1">
    <location>
        <begin position="38"/>
        <end position="102"/>
    </location>
</feature>
<accession>A0ABN9RIG2</accession>
<reference evidence="2" key="1">
    <citation type="submission" date="2023-10" db="EMBL/GenBank/DDBJ databases">
        <authorList>
            <person name="Chen Y."/>
            <person name="Shah S."/>
            <person name="Dougan E. K."/>
            <person name="Thang M."/>
            <person name="Chan C."/>
        </authorList>
    </citation>
    <scope>NUCLEOTIDE SEQUENCE [LARGE SCALE GENOMIC DNA]</scope>
</reference>
<evidence type="ECO:0000256" key="1">
    <source>
        <dbReference type="SAM" id="MobiDB-lite"/>
    </source>
</evidence>
<feature type="non-terminal residue" evidence="2">
    <location>
        <position position="1"/>
    </location>
</feature>
<evidence type="ECO:0000313" key="2">
    <source>
        <dbReference type="EMBL" id="CAK0818881.1"/>
    </source>
</evidence>
<protein>
    <submittedName>
        <fullName evidence="2">Uncharacterized protein</fullName>
    </submittedName>
</protein>
<dbReference type="Proteomes" id="UP001189429">
    <property type="component" value="Unassembled WGS sequence"/>
</dbReference>
<organism evidence="2 3">
    <name type="scientific">Prorocentrum cordatum</name>
    <dbReference type="NCBI Taxonomy" id="2364126"/>
    <lineage>
        <taxon>Eukaryota</taxon>
        <taxon>Sar</taxon>
        <taxon>Alveolata</taxon>
        <taxon>Dinophyceae</taxon>
        <taxon>Prorocentrales</taxon>
        <taxon>Prorocentraceae</taxon>
        <taxon>Prorocentrum</taxon>
    </lineage>
</organism>
<feature type="compositionally biased region" description="Polar residues" evidence="1">
    <location>
        <begin position="83"/>
        <end position="93"/>
    </location>
</feature>
<feature type="region of interest" description="Disordered" evidence="1">
    <location>
        <begin position="135"/>
        <end position="169"/>
    </location>
</feature>
<evidence type="ECO:0000313" key="3">
    <source>
        <dbReference type="Proteomes" id="UP001189429"/>
    </source>
</evidence>
<sequence>EEGARVLFESAFAAGSAAEAEFLYPYWFPSQIYRHDAPQHLAPRSKPGPRPLPTTSTRIPRGGSGARRCSRSSGSACTPPSPRSATMPSSASCGSGDDRDAVALPQRLDAGDVFAQSQDRRLGLQAQGQELDIRIRKRGATGDEAGASEDAAGRQRAEMTRPAHAPAFAQSASARCLGVRWAALA</sequence>
<gene>
    <name evidence="2" type="ORF">PCOR1329_LOCUS21003</name>
</gene>
<dbReference type="EMBL" id="CAUYUJ010006858">
    <property type="protein sequence ID" value="CAK0818881.1"/>
    <property type="molecule type" value="Genomic_DNA"/>
</dbReference>
<comment type="caution">
    <text evidence="2">The sequence shown here is derived from an EMBL/GenBank/DDBJ whole genome shotgun (WGS) entry which is preliminary data.</text>
</comment>
<proteinExistence type="predicted"/>
<feature type="compositionally biased region" description="Basic and acidic residues" evidence="1">
    <location>
        <begin position="151"/>
        <end position="161"/>
    </location>
</feature>
<keyword evidence="3" id="KW-1185">Reference proteome</keyword>
<name>A0ABN9RIG2_9DINO</name>